<dbReference type="Pfam" id="PF02653">
    <property type="entry name" value="BPD_transp_2"/>
    <property type="match status" value="1"/>
</dbReference>
<protein>
    <recommendedName>
        <fullName evidence="10">ABC transporter permease</fullName>
    </recommendedName>
</protein>
<evidence type="ECO:0008006" key="10">
    <source>
        <dbReference type="Google" id="ProtNLM"/>
    </source>
</evidence>
<evidence type="ECO:0000256" key="7">
    <source>
        <dbReference type="ARBA" id="ARBA00023136"/>
    </source>
</evidence>
<feature type="transmembrane region" description="Helical" evidence="8">
    <location>
        <begin position="100"/>
        <end position="119"/>
    </location>
</feature>
<comment type="subcellular location">
    <subcellularLocation>
        <location evidence="1">Cell membrane</location>
        <topology evidence="1">Multi-pass membrane protein</topology>
    </subcellularLocation>
</comment>
<keyword evidence="7 8" id="KW-0472">Membrane</keyword>
<keyword evidence="4" id="KW-0997">Cell inner membrane</keyword>
<dbReference type="InterPro" id="IPR001851">
    <property type="entry name" value="ABC_transp_permease"/>
</dbReference>
<dbReference type="PANTHER" id="PTHR32196:SF21">
    <property type="entry name" value="ABC TRANSPORTER PERMEASE PROTEIN YPHD-RELATED"/>
    <property type="match status" value="1"/>
</dbReference>
<dbReference type="AlphaFoldDB" id="A0A382XPH6"/>
<dbReference type="GO" id="GO:0022857">
    <property type="term" value="F:transmembrane transporter activity"/>
    <property type="evidence" value="ECO:0007669"/>
    <property type="project" value="InterPro"/>
</dbReference>
<keyword evidence="5 8" id="KW-0812">Transmembrane</keyword>
<proteinExistence type="predicted"/>
<gene>
    <name evidence="9" type="ORF">METZ01_LOCUS425876</name>
</gene>
<keyword evidence="3" id="KW-1003">Cell membrane</keyword>
<feature type="transmembrane region" description="Helical" evidence="8">
    <location>
        <begin position="66"/>
        <end position="88"/>
    </location>
</feature>
<evidence type="ECO:0000256" key="5">
    <source>
        <dbReference type="ARBA" id="ARBA00022692"/>
    </source>
</evidence>
<feature type="transmembrane region" description="Helical" evidence="8">
    <location>
        <begin position="20"/>
        <end position="39"/>
    </location>
</feature>
<evidence type="ECO:0000256" key="4">
    <source>
        <dbReference type="ARBA" id="ARBA00022519"/>
    </source>
</evidence>
<sequence length="174" mass="18586">PDWMRNIASMNGTTLGLPFPPVIIIWIVSALIIIIGLRYTKWGRNLYALGGNRLSAERLSISERGYWVGVYVISGFFSALTGALLLGWSGGGFVGVGDTYLFLTLAAVVVGGTSLLGGWGGYGLSVIGVLVLQVLNSTLIGWGLSFEGQQFILGLLIIPMVALYARSPHIRTLV</sequence>
<feature type="transmembrane region" description="Helical" evidence="8">
    <location>
        <begin position="150"/>
        <end position="167"/>
    </location>
</feature>
<feature type="non-terminal residue" evidence="9">
    <location>
        <position position="1"/>
    </location>
</feature>
<evidence type="ECO:0000256" key="6">
    <source>
        <dbReference type="ARBA" id="ARBA00022989"/>
    </source>
</evidence>
<keyword evidence="2" id="KW-0813">Transport</keyword>
<feature type="transmembrane region" description="Helical" evidence="8">
    <location>
        <begin position="126"/>
        <end position="144"/>
    </location>
</feature>
<dbReference type="EMBL" id="UINC01169469">
    <property type="protein sequence ID" value="SVD73022.1"/>
    <property type="molecule type" value="Genomic_DNA"/>
</dbReference>
<dbReference type="PANTHER" id="PTHR32196">
    <property type="entry name" value="ABC TRANSPORTER PERMEASE PROTEIN YPHD-RELATED-RELATED"/>
    <property type="match status" value="1"/>
</dbReference>
<organism evidence="9">
    <name type="scientific">marine metagenome</name>
    <dbReference type="NCBI Taxonomy" id="408172"/>
    <lineage>
        <taxon>unclassified sequences</taxon>
        <taxon>metagenomes</taxon>
        <taxon>ecological metagenomes</taxon>
    </lineage>
</organism>
<evidence type="ECO:0000313" key="9">
    <source>
        <dbReference type="EMBL" id="SVD73022.1"/>
    </source>
</evidence>
<evidence type="ECO:0000256" key="8">
    <source>
        <dbReference type="SAM" id="Phobius"/>
    </source>
</evidence>
<name>A0A382XPH6_9ZZZZ</name>
<evidence type="ECO:0000256" key="1">
    <source>
        <dbReference type="ARBA" id="ARBA00004651"/>
    </source>
</evidence>
<accession>A0A382XPH6</accession>
<dbReference type="GO" id="GO:0005886">
    <property type="term" value="C:plasma membrane"/>
    <property type="evidence" value="ECO:0007669"/>
    <property type="project" value="UniProtKB-SubCell"/>
</dbReference>
<evidence type="ECO:0000256" key="3">
    <source>
        <dbReference type="ARBA" id="ARBA00022475"/>
    </source>
</evidence>
<keyword evidence="6 8" id="KW-1133">Transmembrane helix</keyword>
<evidence type="ECO:0000256" key="2">
    <source>
        <dbReference type="ARBA" id="ARBA00022448"/>
    </source>
</evidence>
<reference evidence="9" key="1">
    <citation type="submission" date="2018-05" db="EMBL/GenBank/DDBJ databases">
        <authorList>
            <person name="Lanie J.A."/>
            <person name="Ng W.-L."/>
            <person name="Kazmierczak K.M."/>
            <person name="Andrzejewski T.M."/>
            <person name="Davidsen T.M."/>
            <person name="Wayne K.J."/>
            <person name="Tettelin H."/>
            <person name="Glass J.I."/>
            <person name="Rusch D."/>
            <person name="Podicherti R."/>
            <person name="Tsui H.-C.T."/>
            <person name="Winkler M.E."/>
        </authorList>
    </citation>
    <scope>NUCLEOTIDE SEQUENCE</scope>
</reference>